<dbReference type="PANTHER" id="PTHR34343:SF1">
    <property type="entry name" value="SEROLOGICALLY DEFINED COLON CANCER ANTIGEN 8"/>
    <property type="match status" value="1"/>
</dbReference>
<feature type="compositionally biased region" description="Basic residues" evidence="2">
    <location>
        <begin position="1060"/>
        <end position="1070"/>
    </location>
</feature>
<dbReference type="EnsemblMetazoa" id="AEPI004898-RA">
    <property type="protein sequence ID" value="AEPI004898-PA"/>
    <property type="gene ID" value="AEPI004898"/>
</dbReference>
<sequence>MKTGYGLSTADSLGYLGYGSKPYSSLTYLGSKGYSSTAAGARSKSAFDKDVITPKKIETPLYKKKTFDFTDYAYREAVNRLKFLLTEAYEPTAKATASSFYYRTVDDGKSEVSDSQSVIERPSITEVSKYFPSTTAVSRYGGTLGRRYSFLNKDLAGGQAGALKPALSNSSLHPAASVHAAQSLEVVQPPSELLGFIEKQESYIEQLERESQYCREELSTLLKKVKEVVSENEALTDRSRSKALYQLDSSESEDVEYAERGKGKGPLSGPSIVFESRISELEAQLAQSQIDLKKLFNENEENKRKLLHGASDGGNADAYRKQVENLQRDKQNLEETVRKLQLSIDQLKDSEACNFSKSQRSRDMIEQVAFERNQAEIEIRRLKDELERQHERVREVQHEMAKRIADERASAERRYTYHVDQLGGDLSSQWEHATKLQLEVERMKRIESDYKRELNQKNSQIDELKMELKNKSAIFMSDLNQASAEKQSLEQEITTLRLQLERAERQSKVEVSRLNAEITSLRQRLDRADADLLHSKRENLKLADEVASLEKELTLGELNRETRPSKELAKIISDMEAKHTNTVSELEGMIQDQKQLMEKLTAECKSLTHKLEDTTQKHKEEKRELRQTNSELMDRLKQIWHNYKQISPAFRKSSVASSGGDPAEALNNDDASVAQHDEHINTSNNPSTTTNPSNDTNLYASTNPALDDNRYTNELHATLYNQADNGSSYQSGGGATAASTAIATEASATAAYSSPSPNQSIVRDDVNSYEATNSGSRPGSTAARYPVANGRALPADPDTFDDTAAAGRQYGNSGGKSSRPESRTSDRQQYAPPKQPPELSRNNSVADYVDPKRSESRLSRSSVTNEDGVRSGGISKESEYGRAVESERLSRTSDSTKPDSAGGGGGGASGSSGRLSRESGVADQRASRQSMQSQQYGTVADGSDPATAQYAAQQQQYGEFAYSSGEQYAPLDDQSAAGYDPSQQQYTEQQQYEGYAEQYEQQQQAYDQQHTPLSKFMMNPATPPEPVQYSSLLSHRQPPHQHQPFQHNPQHKCPLPSQPHPHHPPARQLHRYPVPVPAANSQHSQESLPSQWNRRKVTELWGIRVPAHPHGPEQTDSDTSSRPVQDDKRTAFSHPCCSSNNNSLPRQQPSMSTCGFQPIDNYPKLSISSPSLFGSSPDVSQTPSPTSTVLKNYDAASPNPV</sequence>
<feature type="compositionally biased region" description="Polar residues" evidence="2">
    <location>
        <begin position="1181"/>
        <end position="1190"/>
    </location>
</feature>
<name>A0A182PD93_9DIPT</name>
<dbReference type="GO" id="GO:0007098">
    <property type="term" value="P:centrosome cycle"/>
    <property type="evidence" value="ECO:0007669"/>
    <property type="project" value="InterPro"/>
</dbReference>
<protein>
    <submittedName>
        <fullName evidence="3">Uncharacterized protein</fullName>
    </submittedName>
</protein>
<feature type="compositionally biased region" description="Low complexity" evidence="2">
    <location>
        <begin position="681"/>
        <end position="697"/>
    </location>
</feature>
<feature type="compositionally biased region" description="Low complexity" evidence="2">
    <location>
        <begin position="948"/>
        <end position="957"/>
    </location>
</feature>
<feature type="region of interest" description="Disordered" evidence="2">
    <location>
        <begin position="679"/>
        <end position="708"/>
    </location>
</feature>
<reference evidence="3" key="2">
    <citation type="submission" date="2020-05" db="UniProtKB">
        <authorList>
            <consortium name="EnsemblMetazoa"/>
        </authorList>
    </citation>
    <scope>IDENTIFICATION</scope>
    <source>
        <strain evidence="3">Epiroticus2</strain>
    </source>
</reference>
<dbReference type="AlphaFoldDB" id="A0A182PD93"/>
<dbReference type="GO" id="GO:0035148">
    <property type="term" value="P:tube formation"/>
    <property type="evidence" value="ECO:0007669"/>
    <property type="project" value="TreeGrafter"/>
</dbReference>
<keyword evidence="4" id="KW-1185">Reference proteome</keyword>
<feature type="coiled-coil region" evidence="1">
    <location>
        <begin position="433"/>
        <end position="552"/>
    </location>
</feature>
<feature type="region of interest" description="Disordered" evidence="2">
    <location>
        <begin position="1106"/>
        <end position="1201"/>
    </location>
</feature>
<feature type="region of interest" description="Disordered" evidence="2">
    <location>
        <begin position="789"/>
        <end position="1070"/>
    </location>
</feature>
<feature type="coiled-coil region" evidence="1">
    <location>
        <begin position="583"/>
        <end position="635"/>
    </location>
</feature>
<dbReference type="Pfam" id="PF15964">
    <property type="entry name" value="CCCAP"/>
    <property type="match status" value="2"/>
</dbReference>
<evidence type="ECO:0000256" key="1">
    <source>
        <dbReference type="SAM" id="Coils"/>
    </source>
</evidence>
<dbReference type="GO" id="GO:0030010">
    <property type="term" value="P:establishment of cell polarity"/>
    <property type="evidence" value="ECO:0007669"/>
    <property type="project" value="TreeGrafter"/>
</dbReference>
<feature type="compositionally biased region" description="Low complexity" evidence="2">
    <location>
        <begin position="794"/>
        <end position="806"/>
    </location>
</feature>
<feature type="compositionally biased region" description="Low complexity" evidence="2">
    <location>
        <begin position="1166"/>
        <end position="1180"/>
    </location>
</feature>
<dbReference type="InterPro" id="IPR031887">
    <property type="entry name" value="SDCCAG8"/>
</dbReference>
<accession>A0A182PD93</accession>
<dbReference type="PANTHER" id="PTHR34343">
    <property type="entry name" value="SEROLOGICALLY DEFINED COLON CANCER ANTIGEN 8"/>
    <property type="match status" value="1"/>
</dbReference>
<feature type="coiled-coil region" evidence="1">
    <location>
        <begin position="278"/>
        <end position="403"/>
    </location>
</feature>
<dbReference type="Gene3D" id="1.20.5.1700">
    <property type="match status" value="1"/>
</dbReference>
<keyword evidence="1" id="KW-0175">Coiled coil</keyword>
<dbReference type="GO" id="GO:0001764">
    <property type="term" value="P:neuron migration"/>
    <property type="evidence" value="ECO:0007669"/>
    <property type="project" value="TreeGrafter"/>
</dbReference>
<dbReference type="VEuPathDB" id="VectorBase:AEPI004898"/>
<reference evidence="4" key="1">
    <citation type="submission" date="2013-03" db="EMBL/GenBank/DDBJ databases">
        <title>The Genome Sequence of Anopheles epiroticus epiroticus2.</title>
        <authorList>
            <consortium name="The Broad Institute Genomics Platform"/>
            <person name="Neafsey D.E."/>
            <person name="Howell P."/>
            <person name="Walker B."/>
            <person name="Young S.K."/>
            <person name="Zeng Q."/>
            <person name="Gargeya S."/>
            <person name="Fitzgerald M."/>
            <person name="Haas B."/>
            <person name="Abouelleil A."/>
            <person name="Allen A.W."/>
            <person name="Alvarado L."/>
            <person name="Arachchi H.M."/>
            <person name="Berlin A.M."/>
            <person name="Chapman S.B."/>
            <person name="Gainer-Dewar J."/>
            <person name="Goldberg J."/>
            <person name="Griggs A."/>
            <person name="Gujja S."/>
            <person name="Hansen M."/>
            <person name="Howarth C."/>
            <person name="Imamovic A."/>
            <person name="Ireland A."/>
            <person name="Larimer J."/>
            <person name="McCowan C."/>
            <person name="Murphy C."/>
            <person name="Pearson M."/>
            <person name="Poon T.W."/>
            <person name="Priest M."/>
            <person name="Roberts A."/>
            <person name="Saif S."/>
            <person name="Shea T."/>
            <person name="Sisk P."/>
            <person name="Sykes S."/>
            <person name="Wortman J."/>
            <person name="Nusbaum C."/>
            <person name="Birren B."/>
        </authorList>
    </citation>
    <scope>NUCLEOTIDE SEQUENCE [LARGE SCALE GENOMIC DNA]</scope>
    <source>
        <strain evidence="4">Epiroticus2</strain>
    </source>
</reference>
<feature type="region of interest" description="Disordered" evidence="2">
    <location>
        <begin position="245"/>
        <end position="269"/>
    </location>
</feature>
<evidence type="ECO:0000256" key="2">
    <source>
        <dbReference type="SAM" id="MobiDB-lite"/>
    </source>
</evidence>
<feature type="compositionally biased region" description="Gly residues" evidence="2">
    <location>
        <begin position="901"/>
        <end position="910"/>
    </location>
</feature>
<dbReference type="GO" id="GO:0005814">
    <property type="term" value="C:centriole"/>
    <property type="evidence" value="ECO:0007669"/>
    <property type="project" value="TreeGrafter"/>
</dbReference>
<organism evidence="3 4">
    <name type="scientific">Anopheles epiroticus</name>
    <dbReference type="NCBI Taxonomy" id="199890"/>
    <lineage>
        <taxon>Eukaryota</taxon>
        <taxon>Metazoa</taxon>
        <taxon>Ecdysozoa</taxon>
        <taxon>Arthropoda</taxon>
        <taxon>Hexapoda</taxon>
        <taxon>Insecta</taxon>
        <taxon>Pterygota</taxon>
        <taxon>Neoptera</taxon>
        <taxon>Endopterygota</taxon>
        <taxon>Diptera</taxon>
        <taxon>Nematocera</taxon>
        <taxon>Culicoidea</taxon>
        <taxon>Culicidae</taxon>
        <taxon>Anophelinae</taxon>
        <taxon>Anopheles</taxon>
    </lineage>
</organism>
<dbReference type="GO" id="GO:0005813">
    <property type="term" value="C:centrosome"/>
    <property type="evidence" value="ECO:0007669"/>
    <property type="project" value="InterPro"/>
</dbReference>
<feature type="compositionally biased region" description="Low complexity" evidence="2">
    <location>
        <begin position="983"/>
        <end position="1009"/>
    </location>
</feature>
<dbReference type="STRING" id="199890.A0A182PD93"/>
<feature type="compositionally biased region" description="Basic and acidic residues" evidence="2">
    <location>
        <begin position="876"/>
        <end position="897"/>
    </location>
</feature>
<feature type="coiled-coil region" evidence="1">
    <location>
        <begin position="197"/>
        <end position="238"/>
    </location>
</feature>
<evidence type="ECO:0000313" key="3">
    <source>
        <dbReference type="EnsemblMetazoa" id="AEPI004898-PA"/>
    </source>
</evidence>
<feature type="compositionally biased region" description="Basic and acidic residues" evidence="2">
    <location>
        <begin position="849"/>
        <end position="858"/>
    </location>
</feature>
<feature type="compositionally biased region" description="Polar residues" evidence="2">
    <location>
        <begin position="1136"/>
        <end position="1155"/>
    </location>
</feature>
<dbReference type="Proteomes" id="UP000075885">
    <property type="component" value="Unassembled WGS sequence"/>
</dbReference>
<evidence type="ECO:0000313" key="4">
    <source>
        <dbReference type="Proteomes" id="UP000075885"/>
    </source>
</evidence>
<proteinExistence type="predicted"/>